<dbReference type="VEuPathDB" id="FungiDB:F503_02378"/>
<keyword evidence="10" id="KW-0539">Nucleus</keyword>
<dbReference type="eggNOG" id="KOG2807">
    <property type="taxonomic scope" value="Eukaryota"/>
</dbReference>
<comment type="subcellular location">
    <subcellularLocation>
        <location evidence="1">Nucleus</location>
    </subcellularLocation>
</comment>
<evidence type="ECO:0000259" key="14">
    <source>
        <dbReference type="PROSITE" id="PS50234"/>
    </source>
</evidence>
<dbReference type="FunFam" id="3.40.50.410:FF:000015">
    <property type="entry name" value="General transcription factor IIH subunit 2"/>
    <property type="match status" value="1"/>
</dbReference>
<dbReference type="SUPFAM" id="SSF57889">
    <property type="entry name" value="Cysteine-rich domain"/>
    <property type="match status" value="1"/>
</dbReference>
<keyword evidence="5 11" id="KW-0863">Zinc-finger</keyword>
<evidence type="ECO:0000313" key="15">
    <source>
        <dbReference type="EMBL" id="EPE06250.1"/>
    </source>
</evidence>
<comment type="similarity">
    <text evidence="2">Belongs to the GTF2H2 family.</text>
</comment>
<dbReference type="PROSITE" id="PS00028">
    <property type="entry name" value="ZINC_FINGER_C2H2_1"/>
    <property type="match status" value="1"/>
</dbReference>
<dbReference type="SMART" id="SM01047">
    <property type="entry name" value="C1_4"/>
    <property type="match status" value="1"/>
</dbReference>
<feature type="domain" description="VWFA" evidence="14">
    <location>
        <begin position="141"/>
        <end position="310"/>
    </location>
</feature>
<name>S3CZ95_OPHP1</name>
<dbReference type="GO" id="GO:0016251">
    <property type="term" value="F:RNA polymerase II general transcription initiation factor activity"/>
    <property type="evidence" value="ECO:0007669"/>
    <property type="project" value="EnsemblFungi"/>
</dbReference>
<keyword evidence="7" id="KW-0805">Transcription regulation</keyword>
<evidence type="ECO:0000256" key="1">
    <source>
        <dbReference type="ARBA" id="ARBA00004123"/>
    </source>
</evidence>
<keyword evidence="4" id="KW-0227">DNA damage</keyword>
<evidence type="ECO:0000256" key="7">
    <source>
        <dbReference type="ARBA" id="ARBA00023015"/>
    </source>
</evidence>
<evidence type="ECO:0000256" key="12">
    <source>
        <dbReference type="SAM" id="MobiDB-lite"/>
    </source>
</evidence>
<keyword evidence="8" id="KW-0804">Transcription</keyword>
<feature type="region of interest" description="Disordered" evidence="12">
    <location>
        <begin position="461"/>
        <end position="496"/>
    </location>
</feature>
<accession>S3CZ95</accession>
<dbReference type="InterPro" id="IPR007198">
    <property type="entry name" value="Ssl1-like"/>
</dbReference>
<dbReference type="InterPro" id="IPR013087">
    <property type="entry name" value="Znf_C2H2_type"/>
</dbReference>
<evidence type="ECO:0000256" key="10">
    <source>
        <dbReference type="ARBA" id="ARBA00023242"/>
    </source>
</evidence>
<proteinExistence type="inferred from homology"/>
<dbReference type="SUPFAM" id="SSF53300">
    <property type="entry name" value="vWA-like"/>
    <property type="match status" value="1"/>
</dbReference>
<evidence type="ECO:0000256" key="8">
    <source>
        <dbReference type="ARBA" id="ARBA00023163"/>
    </source>
</evidence>
<protein>
    <submittedName>
        <fullName evidence="15">Tfiih basal transcription factor complex p47 subunit</fullName>
    </submittedName>
</protein>
<dbReference type="GO" id="GO:0008270">
    <property type="term" value="F:zinc ion binding"/>
    <property type="evidence" value="ECO:0007669"/>
    <property type="project" value="UniProtKB-KW"/>
</dbReference>
<feature type="region of interest" description="Disordered" evidence="12">
    <location>
        <begin position="1"/>
        <end position="92"/>
    </location>
</feature>
<evidence type="ECO:0000256" key="3">
    <source>
        <dbReference type="ARBA" id="ARBA00022723"/>
    </source>
</evidence>
<dbReference type="InterPro" id="IPR002035">
    <property type="entry name" value="VWF_A"/>
</dbReference>
<keyword evidence="6" id="KW-0862">Zinc</keyword>
<dbReference type="PROSITE" id="PS50234">
    <property type="entry name" value="VWFA"/>
    <property type="match status" value="1"/>
</dbReference>
<evidence type="ECO:0000256" key="11">
    <source>
        <dbReference type="PROSITE-ProRule" id="PRU00042"/>
    </source>
</evidence>
<dbReference type="AlphaFoldDB" id="S3CZ95"/>
<dbReference type="Gene3D" id="3.40.50.410">
    <property type="entry name" value="von Willebrand factor, type A domain"/>
    <property type="match status" value="1"/>
</dbReference>
<evidence type="ECO:0000256" key="5">
    <source>
        <dbReference type="ARBA" id="ARBA00022771"/>
    </source>
</evidence>
<dbReference type="HOGENOM" id="CLU_028556_2_0_1"/>
<dbReference type="InterPro" id="IPR004595">
    <property type="entry name" value="TFIIH_C1-like_dom"/>
</dbReference>
<evidence type="ECO:0000259" key="13">
    <source>
        <dbReference type="PROSITE" id="PS50157"/>
    </source>
</evidence>
<organism evidence="15 16">
    <name type="scientific">Ophiostoma piceae (strain UAMH 11346)</name>
    <name type="common">Sap stain fungus</name>
    <dbReference type="NCBI Taxonomy" id="1262450"/>
    <lineage>
        <taxon>Eukaryota</taxon>
        <taxon>Fungi</taxon>
        <taxon>Dikarya</taxon>
        <taxon>Ascomycota</taxon>
        <taxon>Pezizomycotina</taxon>
        <taxon>Sordariomycetes</taxon>
        <taxon>Sordariomycetidae</taxon>
        <taxon>Ophiostomatales</taxon>
        <taxon>Ophiostomataceae</taxon>
        <taxon>Ophiostoma</taxon>
    </lineage>
</organism>
<dbReference type="STRING" id="1262450.S3CZ95"/>
<feature type="compositionally biased region" description="Basic and acidic residues" evidence="12">
    <location>
        <begin position="8"/>
        <end position="32"/>
    </location>
</feature>
<keyword evidence="3" id="KW-0479">Metal-binding</keyword>
<dbReference type="Proteomes" id="UP000016923">
    <property type="component" value="Unassembled WGS sequence"/>
</dbReference>
<keyword evidence="9" id="KW-0234">DNA repair</keyword>
<feature type="compositionally biased region" description="Basic and acidic residues" evidence="12">
    <location>
        <begin position="461"/>
        <end position="471"/>
    </location>
</feature>
<dbReference type="NCBIfam" id="TIGR00622">
    <property type="entry name" value="ssl1"/>
    <property type="match status" value="2"/>
</dbReference>
<dbReference type="GO" id="GO:0000439">
    <property type="term" value="C:transcription factor TFIIH core complex"/>
    <property type="evidence" value="ECO:0007669"/>
    <property type="project" value="InterPro"/>
</dbReference>
<dbReference type="InterPro" id="IPR036465">
    <property type="entry name" value="vWFA_dom_sf"/>
</dbReference>
<dbReference type="EMBL" id="KE148153">
    <property type="protein sequence ID" value="EPE06250.1"/>
    <property type="molecule type" value="Genomic_DNA"/>
</dbReference>
<evidence type="ECO:0000256" key="4">
    <source>
        <dbReference type="ARBA" id="ARBA00022763"/>
    </source>
</evidence>
<sequence>MADSDGEYVDKRNAENNDDHHMTQERGEDRRNPNGGQRHGRHLHPGGQGGHGQGAPGGHRRPGGPNNGRNGGGGGQGQQQKRRPQQRREQQAAWETVKRSWDTVGEAEDGQVLGIEFLEAAEKRRRVLRDTTPLQRGIIRHMVLVIDMSFAMAARDYLPTCHRVALSTAADFVRAYFEQNPISQLAIIAMRDGVALRISDMGGNPAEHLDKLHEWDAVEPQGHPSLQNALEMCRGALFHTPSHGTREVLVIFGALLSSDPGDIHDTIGALLADRIRVSIVGLAAQVAICSEICTRTNSGDDRSYVIALHDVHFRELVLGATTPPATQAHNNNANAVEANQASLLMMGFPSRAIAKEGGLSLCACHNKPMHEGYACTRCETKVCRLPSECPACGLTLILSTHLARSYHHLFPLRNWVEVPWTKAAAAVRLRGAMTCQACLVPFPELPPDDKLRELALQAKEAEKTGGPERNGKALGGPNGSAKAANGGTQGAPSATDTSALIKELKGVSESGRYACEVCGNHFCIDCDVFTHEVIHNCPGCQSDTRSTEEKVADAKARAAEVATVYATSATKAAQALAAASAMGTGVSSTPSSDTPAAKPKTKILLKARGGTSQDDGMVID</sequence>
<dbReference type="GO" id="GO:0005675">
    <property type="term" value="C:transcription factor TFIIH holo complex"/>
    <property type="evidence" value="ECO:0007669"/>
    <property type="project" value="TreeGrafter"/>
</dbReference>
<evidence type="ECO:0000256" key="6">
    <source>
        <dbReference type="ARBA" id="ARBA00022833"/>
    </source>
</evidence>
<feature type="domain" description="C2H2-type" evidence="13">
    <location>
        <begin position="513"/>
        <end position="535"/>
    </location>
</feature>
<reference evidence="15 16" key="1">
    <citation type="journal article" date="2013" name="BMC Genomics">
        <title>The genome and transcriptome of the pine saprophyte Ophiostoma piceae, and a comparison with the bark beetle-associated pine pathogen Grosmannia clavigera.</title>
        <authorList>
            <person name="Haridas S."/>
            <person name="Wang Y."/>
            <person name="Lim L."/>
            <person name="Massoumi Alamouti S."/>
            <person name="Jackman S."/>
            <person name="Docking R."/>
            <person name="Robertson G."/>
            <person name="Birol I."/>
            <person name="Bohlmann J."/>
            <person name="Breuil C."/>
        </authorList>
    </citation>
    <scope>NUCLEOTIDE SEQUENCE [LARGE SCALE GENOMIC DNA]</scope>
    <source>
        <strain evidence="15 16">UAMH 11346</strain>
    </source>
</reference>
<feature type="compositionally biased region" description="Gly residues" evidence="12">
    <location>
        <begin position="46"/>
        <end position="57"/>
    </location>
</feature>
<dbReference type="Pfam" id="PF04056">
    <property type="entry name" value="Ssl1"/>
    <property type="match status" value="1"/>
</dbReference>
<dbReference type="PANTHER" id="PTHR12695:SF2">
    <property type="entry name" value="GENERAL TRANSCRIPTION FACTOR IIH SUBUNIT 2-RELATED"/>
    <property type="match status" value="1"/>
</dbReference>
<evidence type="ECO:0000256" key="2">
    <source>
        <dbReference type="ARBA" id="ARBA00006092"/>
    </source>
</evidence>
<keyword evidence="16" id="KW-1185">Reference proteome</keyword>
<evidence type="ECO:0000256" key="9">
    <source>
        <dbReference type="ARBA" id="ARBA00023204"/>
    </source>
</evidence>
<dbReference type="Gene3D" id="3.30.40.10">
    <property type="entry name" value="Zinc/RING finger domain, C3HC4 (zinc finger)"/>
    <property type="match status" value="1"/>
</dbReference>
<feature type="compositionally biased region" description="Gly residues" evidence="12">
    <location>
        <begin position="65"/>
        <end position="77"/>
    </location>
</feature>
<dbReference type="PANTHER" id="PTHR12695">
    <property type="entry name" value="GENERAL TRANSCRIPTION FACTOR IIH SUBUNIT 2"/>
    <property type="match status" value="1"/>
</dbReference>
<dbReference type="GO" id="GO:0006357">
    <property type="term" value="P:regulation of transcription by RNA polymerase II"/>
    <property type="evidence" value="ECO:0007669"/>
    <property type="project" value="TreeGrafter"/>
</dbReference>
<dbReference type="InterPro" id="IPR012170">
    <property type="entry name" value="TFIIH_SSL1/p44"/>
</dbReference>
<dbReference type="Pfam" id="PF07975">
    <property type="entry name" value="C1_4"/>
    <property type="match status" value="1"/>
</dbReference>
<dbReference type="InterPro" id="IPR046349">
    <property type="entry name" value="C1-like_sf"/>
</dbReference>
<evidence type="ECO:0000313" key="16">
    <source>
        <dbReference type="Proteomes" id="UP000016923"/>
    </source>
</evidence>
<dbReference type="PROSITE" id="PS50157">
    <property type="entry name" value="ZINC_FINGER_C2H2_2"/>
    <property type="match status" value="1"/>
</dbReference>
<gene>
    <name evidence="15" type="ORF">F503_02378</name>
</gene>
<dbReference type="InterPro" id="IPR013083">
    <property type="entry name" value="Znf_RING/FYVE/PHD"/>
</dbReference>
<dbReference type="OrthoDB" id="284275at2759"/>
<dbReference type="GO" id="GO:0006289">
    <property type="term" value="P:nucleotide-excision repair"/>
    <property type="evidence" value="ECO:0007669"/>
    <property type="project" value="InterPro"/>
</dbReference>
<dbReference type="GO" id="GO:0006367">
    <property type="term" value="P:transcription initiation at RNA polymerase II promoter"/>
    <property type="evidence" value="ECO:0007669"/>
    <property type="project" value="EnsemblFungi"/>
</dbReference>